<dbReference type="PROSITE" id="PS01326">
    <property type="entry name" value="DAP_EPIMERASE"/>
    <property type="match status" value="1"/>
</dbReference>
<comment type="function">
    <text evidence="8">Catalyzes the stereoinversion of LL-2,6-diaminopimelate (L,L-DAP) to meso-diaminopimelate (meso-DAP), a precursor of L-lysine and an essential component of the bacterial peptidoglycan.</text>
</comment>
<evidence type="ECO:0000256" key="7">
    <source>
        <dbReference type="ARBA" id="ARBA00051712"/>
    </source>
</evidence>
<dbReference type="Gene3D" id="3.10.310.10">
    <property type="entry name" value="Diaminopimelate Epimerase, Chain A, domain 1"/>
    <property type="match status" value="2"/>
</dbReference>
<keyword evidence="6 8" id="KW-0413">Isomerase</keyword>
<protein>
    <recommendedName>
        <fullName evidence="3 8">Diaminopimelate epimerase</fullName>
        <shortName evidence="8">DAP epimerase</shortName>
        <ecNumber evidence="3 8">5.1.1.7</ecNumber>
    </recommendedName>
    <alternativeName>
        <fullName evidence="8">PLP-independent amino acid racemase</fullName>
    </alternativeName>
</protein>
<dbReference type="Proteomes" id="UP001379533">
    <property type="component" value="Chromosome"/>
</dbReference>
<feature type="binding site" evidence="8">
    <location>
        <begin position="79"/>
        <end position="80"/>
    </location>
    <ligand>
        <name>substrate</name>
    </ligand>
</feature>
<accession>A0ABZ2K5L6</accession>
<keyword evidence="11" id="KW-1185">Reference proteome</keyword>
<feature type="binding site" evidence="8">
    <location>
        <position position="69"/>
    </location>
    <ligand>
        <name>substrate</name>
    </ligand>
</feature>
<organism evidence="10 11">
    <name type="scientific">Pendulispora brunnea</name>
    <dbReference type="NCBI Taxonomy" id="2905690"/>
    <lineage>
        <taxon>Bacteria</taxon>
        <taxon>Pseudomonadati</taxon>
        <taxon>Myxococcota</taxon>
        <taxon>Myxococcia</taxon>
        <taxon>Myxococcales</taxon>
        <taxon>Sorangiineae</taxon>
        <taxon>Pendulisporaceae</taxon>
        <taxon>Pendulispora</taxon>
    </lineage>
</organism>
<feature type="binding site" evidence="8">
    <location>
        <begin position="226"/>
        <end position="227"/>
    </location>
    <ligand>
        <name>substrate</name>
    </ligand>
</feature>
<evidence type="ECO:0000256" key="2">
    <source>
        <dbReference type="ARBA" id="ARBA00010219"/>
    </source>
</evidence>
<dbReference type="SUPFAM" id="SSF54506">
    <property type="entry name" value="Diaminopimelate epimerase-like"/>
    <property type="match status" value="2"/>
</dbReference>
<dbReference type="PANTHER" id="PTHR31689">
    <property type="entry name" value="DIAMINOPIMELATE EPIMERASE, CHLOROPLASTIC"/>
    <property type="match status" value="1"/>
</dbReference>
<keyword evidence="4 8" id="KW-0028">Amino-acid biosynthesis</keyword>
<gene>
    <name evidence="8 10" type="primary">dapF</name>
    <name evidence="10" type="ORF">LZC95_47010</name>
</gene>
<feature type="site" description="Could be important to modulate the pK values of the two catalytic cysteine residues" evidence="8">
    <location>
        <position position="168"/>
    </location>
</feature>
<evidence type="ECO:0000256" key="3">
    <source>
        <dbReference type="ARBA" id="ARBA00013080"/>
    </source>
</evidence>
<dbReference type="Pfam" id="PF01678">
    <property type="entry name" value="DAP_epimerase"/>
    <property type="match status" value="2"/>
</dbReference>
<keyword evidence="8" id="KW-0963">Cytoplasm</keyword>
<evidence type="ECO:0000313" key="10">
    <source>
        <dbReference type="EMBL" id="WXA93989.1"/>
    </source>
</evidence>
<feature type="active site" evidence="9">
    <location>
        <position position="78"/>
    </location>
</feature>
<feature type="active site" description="Proton donor" evidence="8">
    <location>
        <position position="78"/>
    </location>
</feature>
<dbReference type="EMBL" id="CP089982">
    <property type="protein sequence ID" value="WXA93989.1"/>
    <property type="molecule type" value="Genomic_DNA"/>
</dbReference>
<reference evidence="10 11" key="1">
    <citation type="submission" date="2021-12" db="EMBL/GenBank/DDBJ databases">
        <title>Discovery of the Pendulisporaceae a myxobacterial family with distinct sporulation behavior and unique specialized metabolism.</title>
        <authorList>
            <person name="Garcia R."/>
            <person name="Popoff A."/>
            <person name="Bader C.D."/>
            <person name="Loehr J."/>
            <person name="Walesch S."/>
            <person name="Walt C."/>
            <person name="Boldt J."/>
            <person name="Bunk B."/>
            <person name="Haeckl F.J.F.P.J."/>
            <person name="Gunesch A.P."/>
            <person name="Birkelbach J."/>
            <person name="Nuebel U."/>
            <person name="Pietschmann T."/>
            <person name="Bach T."/>
            <person name="Mueller R."/>
        </authorList>
    </citation>
    <scope>NUCLEOTIDE SEQUENCE [LARGE SCALE GENOMIC DNA]</scope>
    <source>
        <strain evidence="10 11">MSr12523</strain>
    </source>
</reference>
<name>A0ABZ2K5L6_9BACT</name>
<comment type="subunit">
    <text evidence="8">Homodimer.</text>
</comment>
<feature type="site" description="Could be important to modulate the pK values of the two catalytic cysteine residues" evidence="8">
    <location>
        <position position="216"/>
    </location>
</feature>
<comment type="similarity">
    <text evidence="2 8">Belongs to the diaminopimelate epimerase family.</text>
</comment>
<comment type="pathway">
    <text evidence="1 8">Amino-acid biosynthesis; L-lysine biosynthesis via DAP pathway; DL-2,6-diaminopimelate from LL-2,6-diaminopimelate: step 1/1.</text>
</comment>
<evidence type="ECO:0000256" key="1">
    <source>
        <dbReference type="ARBA" id="ARBA00005196"/>
    </source>
</evidence>
<dbReference type="InterPro" id="IPR018510">
    <property type="entry name" value="DAP_epimerase_AS"/>
</dbReference>
<feature type="binding site" evidence="8">
    <location>
        <begin position="216"/>
        <end position="217"/>
    </location>
    <ligand>
        <name>substrate</name>
    </ligand>
</feature>
<evidence type="ECO:0000256" key="9">
    <source>
        <dbReference type="PROSITE-ProRule" id="PRU10125"/>
    </source>
</evidence>
<evidence type="ECO:0000256" key="4">
    <source>
        <dbReference type="ARBA" id="ARBA00022605"/>
    </source>
</evidence>
<evidence type="ECO:0000256" key="8">
    <source>
        <dbReference type="HAMAP-Rule" id="MF_00197"/>
    </source>
</evidence>
<comment type="caution">
    <text evidence="8">Lacks conserved residue(s) required for the propagation of feature annotation.</text>
</comment>
<comment type="catalytic activity">
    <reaction evidence="7 8">
        <text>(2S,6S)-2,6-diaminopimelate = meso-2,6-diaminopimelate</text>
        <dbReference type="Rhea" id="RHEA:15393"/>
        <dbReference type="ChEBI" id="CHEBI:57609"/>
        <dbReference type="ChEBI" id="CHEBI:57791"/>
        <dbReference type="EC" id="5.1.1.7"/>
    </reaction>
</comment>
<dbReference type="GO" id="GO:0008837">
    <property type="term" value="F:diaminopimelate epimerase activity"/>
    <property type="evidence" value="ECO:0007669"/>
    <property type="project" value="UniProtKB-EC"/>
</dbReference>
<dbReference type="EC" id="5.1.1.7" evidence="3 8"/>
<feature type="binding site" evidence="8">
    <location>
        <position position="198"/>
    </location>
    <ligand>
        <name>substrate</name>
    </ligand>
</feature>
<evidence type="ECO:0000313" key="11">
    <source>
        <dbReference type="Proteomes" id="UP001379533"/>
    </source>
</evidence>
<dbReference type="PANTHER" id="PTHR31689:SF0">
    <property type="entry name" value="DIAMINOPIMELATE EPIMERASE"/>
    <property type="match status" value="1"/>
</dbReference>
<sequence length="286" mass="30375">MAPLSRTLSFEKYQGIGNDFIVIDAEDDGIVSPDLAAKLCDRRFGVGGDGVILVLPGGPSALARMRVLNADGSIPEMCGNGIRCMALHVARHHTRASRGERVLDATFETDAGPRRCHVELDGDENRAADVTVDMGVVRILGNRRISLPGEKSEWSEIDLVEVNVGNPHAVSLRRPSAEEIDRIGPRLATHEAFPEGANIGFARVQDRGFLDLVVWERGVGLTLACGTGACAAVAAACSRDLAPWGSPVTVRLPGGPLTIWVEGDGGRAKMRGGARHVYSGRVDVAG</sequence>
<evidence type="ECO:0000256" key="5">
    <source>
        <dbReference type="ARBA" id="ARBA00023154"/>
    </source>
</evidence>
<dbReference type="NCBIfam" id="TIGR00652">
    <property type="entry name" value="DapF"/>
    <property type="match status" value="1"/>
</dbReference>
<feature type="active site" description="Proton acceptor" evidence="8">
    <location>
        <position position="225"/>
    </location>
</feature>
<dbReference type="InterPro" id="IPR001653">
    <property type="entry name" value="DAP_epimerase_DapF"/>
</dbReference>
<comment type="subcellular location">
    <subcellularLocation>
        <location evidence="8">Cytoplasm</location>
    </subcellularLocation>
</comment>
<dbReference type="RefSeq" id="WP_394844593.1">
    <property type="nucleotide sequence ID" value="NZ_CP089982.1"/>
</dbReference>
<feature type="binding site" evidence="8">
    <location>
        <position position="166"/>
    </location>
    <ligand>
        <name>substrate</name>
    </ligand>
</feature>
<feature type="binding site" evidence="8">
    <location>
        <position position="18"/>
    </location>
    <ligand>
        <name>substrate</name>
    </ligand>
</feature>
<dbReference type="HAMAP" id="MF_00197">
    <property type="entry name" value="DAP_epimerase"/>
    <property type="match status" value="1"/>
</dbReference>
<evidence type="ECO:0000256" key="6">
    <source>
        <dbReference type="ARBA" id="ARBA00023235"/>
    </source>
</evidence>
<proteinExistence type="inferred from homology"/>
<keyword evidence="5 8" id="KW-0457">Lysine biosynthesis</keyword>